<evidence type="ECO:0000256" key="4">
    <source>
        <dbReference type="ARBA" id="ARBA00022741"/>
    </source>
</evidence>
<dbReference type="InterPro" id="IPR027417">
    <property type="entry name" value="P-loop_NTPase"/>
</dbReference>
<keyword evidence="3" id="KW-0472">Membrane</keyword>
<dbReference type="InterPro" id="IPR017871">
    <property type="entry name" value="ABC_transporter-like_CS"/>
</dbReference>
<dbReference type="SMART" id="SM00382">
    <property type="entry name" value="AAA"/>
    <property type="match status" value="1"/>
</dbReference>
<evidence type="ECO:0000256" key="6">
    <source>
        <dbReference type="ARBA" id="ARBA00022970"/>
    </source>
</evidence>
<dbReference type="InterPro" id="IPR052156">
    <property type="entry name" value="BCAA_Transport_ATP-bd_LivF"/>
</dbReference>
<evidence type="ECO:0000313" key="9">
    <source>
        <dbReference type="EMBL" id="MFC0591781.1"/>
    </source>
</evidence>
<dbReference type="InterPro" id="IPR003593">
    <property type="entry name" value="AAA+_ATPase"/>
</dbReference>
<evidence type="ECO:0000256" key="7">
    <source>
        <dbReference type="SAM" id="MobiDB-lite"/>
    </source>
</evidence>
<dbReference type="CDD" id="cd03224">
    <property type="entry name" value="ABC_TM1139_LivF_branched"/>
    <property type="match status" value="1"/>
</dbReference>
<dbReference type="PROSITE" id="PS50893">
    <property type="entry name" value="ABC_TRANSPORTER_2"/>
    <property type="match status" value="1"/>
</dbReference>
<proteinExistence type="inferred from homology"/>
<dbReference type="Proteomes" id="UP001589834">
    <property type="component" value="Unassembled WGS sequence"/>
</dbReference>
<keyword evidence="2" id="KW-0813">Transport</keyword>
<dbReference type="PANTHER" id="PTHR43820:SF2">
    <property type="entry name" value="ABC TRANSPORTER ATP-BINDING PROTEIN"/>
    <property type="match status" value="1"/>
</dbReference>
<dbReference type="EMBL" id="JBHLTN010000007">
    <property type="protein sequence ID" value="MFC0591781.1"/>
    <property type="molecule type" value="Genomic_DNA"/>
</dbReference>
<evidence type="ECO:0000256" key="5">
    <source>
        <dbReference type="ARBA" id="ARBA00022840"/>
    </source>
</evidence>
<reference evidence="9 10" key="1">
    <citation type="submission" date="2024-09" db="EMBL/GenBank/DDBJ databases">
        <authorList>
            <person name="Sun Q."/>
            <person name="Mori K."/>
        </authorList>
    </citation>
    <scope>NUCLEOTIDE SEQUENCE [LARGE SCALE GENOMIC DNA]</scope>
    <source>
        <strain evidence="9 10">NCAIM B.02336</strain>
    </source>
</reference>
<feature type="domain" description="ABC transporter" evidence="8">
    <location>
        <begin position="38"/>
        <end position="269"/>
    </location>
</feature>
<dbReference type="Pfam" id="PF00005">
    <property type="entry name" value="ABC_tran"/>
    <property type="match status" value="1"/>
</dbReference>
<evidence type="ECO:0000259" key="8">
    <source>
        <dbReference type="PROSITE" id="PS50893"/>
    </source>
</evidence>
<evidence type="ECO:0000256" key="1">
    <source>
        <dbReference type="ARBA" id="ARBA00005417"/>
    </source>
</evidence>
<evidence type="ECO:0000256" key="2">
    <source>
        <dbReference type="ARBA" id="ARBA00022448"/>
    </source>
</evidence>
<dbReference type="Gene3D" id="3.40.50.300">
    <property type="entry name" value="P-loop containing nucleotide triphosphate hydrolases"/>
    <property type="match status" value="1"/>
</dbReference>
<keyword evidence="10" id="KW-1185">Reference proteome</keyword>
<gene>
    <name evidence="9" type="ORF">ACFFGG_04355</name>
</gene>
<protein>
    <submittedName>
        <fullName evidence="9">ABC transporter ATP-binding protein</fullName>
    </submittedName>
</protein>
<dbReference type="PROSITE" id="PS00211">
    <property type="entry name" value="ABC_TRANSPORTER_1"/>
    <property type="match status" value="1"/>
</dbReference>
<keyword evidence="3" id="KW-1003">Cell membrane</keyword>
<name>A0ABV6PPL3_9BURK</name>
<dbReference type="InterPro" id="IPR003439">
    <property type="entry name" value="ABC_transporter-like_ATP-bd"/>
</dbReference>
<organism evidence="9 10">
    <name type="scientific">Ottowia pentelensis</name>
    <dbReference type="NCBI Taxonomy" id="511108"/>
    <lineage>
        <taxon>Bacteria</taxon>
        <taxon>Pseudomonadati</taxon>
        <taxon>Pseudomonadota</taxon>
        <taxon>Betaproteobacteria</taxon>
        <taxon>Burkholderiales</taxon>
        <taxon>Comamonadaceae</taxon>
        <taxon>Ottowia</taxon>
    </lineage>
</organism>
<feature type="compositionally biased region" description="Low complexity" evidence="7">
    <location>
        <begin position="1"/>
        <end position="17"/>
    </location>
</feature>
<evidence type="ECO:0000256" key="3">
    <source>
        <dbReference type="ARBA" id="ARBA00022475"/>
    </source>
</evidence>
<sequence>MATQANANLPDDPNDPLGPRPRADDVPARPAADAELLIHAIGLHSYYGASHILRGIDFAVRRGETIGLMGRNGMGKSTLLKSIMGLVKPRAGGVLVMGRPMTGRAPYEVAQLGVAYVPEGRGIFGNLSVTENLKMAARAGTRGQRDWTYERVLQTFPRLAERLHHGGQQLSGGEQQMLTIGRALMTNPDVLILDEATEGLAPLIAREIWRICALIKGSGISSVIVDKNWRHVTEIADRNVILVKGEVALEASSAQIQAQPELLTQHLGV</sequence>
<comment type="similarity">
    <text evidence="1">Belongs to the ABC transporter superfamily.</text>
</comment>
<dbReference type="PANTHER" id="PTHR43820">
    <property type="entry name" value="HIGH-AFFINITY BRANCHED-CHAIN AMINO ACID TRANSPORT ATP-BINDING PROTEIN LIVF"/>
    <property type="match status" value="1"/>
</dbReference>
<dbReference type="GO" id="GO:0005524">
    <property type="term" value="F:ATP binding"/>
    <property type="evidence" value="ECO:0007669"/>
    <property type="project" value="UniProtKB-KW"/>
</dbReference>
<feature type="region of interest" description="Disordered" evidence="7">
    <location>
        <begin position="1"/>
        <end position="28"/>
    </location>
</feature>
<dbReference type="RefSeq" id="WP_377480242.1">
    <property type="nucleotide sequence ID" value="NZ_JBHLTN010000007.1"/>
</dbReference>
<keyword evidence="5 9" id="KW-0067">ATP-binding</keyword>
<dbReference type="SUPFAM" id="SSF52540">
    <property type="entry name" value="P-loop containing nucleoside triphosphate hydrolases"/>
    <property type="match status" value="1"/>
</dbReference>
<evidence type="ECO:0000313" key="10">
    <source>
        <dbReference type="Proteomes" id="UP001589834"/>
    </source>
</evidence>
<accession>A0ABV6PPL3</accession>
<keyword evidence="4" id="KW-0547">Nucleotide-binding</keyword>
<keyword evidence="6" id="KW-0029">Amino-acid transport</keyword>
<comment type="caution">
    <text evidence="9">The sequence shown here is derived from an EMBL/GenBank/DDBJ whole genome shotgun (WGS) entry which is preliminary data.</text>
</comment>